<evidence type="ECO:0000256" key="5">
    <source>
        <dbReference type="ARBA" id="ARBA00022553"/>
    </source>
</evidence>
<dbReference type="PATRIC" id="fig|1398.25.peg.2269"/>
<dbReference type="PRINTS" id="PR00344">
    <property type="entry name" value="BCTRLSENSOR"/>
</dbReference>
<dbReference type="SUPFAM" id="SSF55874">
    <property type="entry name" value="ATPase domain of HSP90 chaperone/DNA topoisomerase II/histidine kinase"/>
    <property type="match status" value="1"/>
</dbReference>
<dbReference type="PANTHER" id="PTHR42878:SF3">
    <property type="entry name" value="HISTIDINE PROTEIN KINASE SAES"/>
    <property type="match status" value="1"/>
</dbReference>
<dbReference type="FunFam" id="1.10.287.130:FF:000001">
    <property type="entry name" value="Two-component sensor histidine kinase"/>
    <property type="match status" value="1"/>
</dbReference>
<evidence type="ECO:0000256" key="13">
    <source>
        <dbReference type="ARBA" id="ARBA00023136"/>
    </source>
</evidence>
<dbReference type="SUPFAM" id="SSF158472">
    <property type="entry name" value="HAMP domain-like"/>
    <property type="match status" value="1"/>
</dbReference>
<dbReference type="GO" id="GO:0030295">
    <property type="term" value="F:protein kinase activator activity"/>
    <property type="evidence" value="ECO:0007669"/>
    <property type="project" value="TreeGrafter"/>
</dbReference>
<keyword evidence="4" id="KW-1003">Cell membrane</keyword>
<dbReference type="InterPro" id="IPR035965">
    <property type="entry name" value="PAS-like_dom_sf"/>
</dbReference>
<dbReference type="GO" id="GO:0005524">
    <property type="term" value="F:ATP binding"/>
    <property type="evidence" value="ECO:0007669"/>
    <property type="project" value="UniProtKB-KW"/>
</dbReference>
<evidence type="ECO:0000256" key="10">
    <source>
        <dbReference type="ARBA" id="ARBA00022840"/>
    </source>
</evidence>
<organism evidence="18 19">
    <name type="scientific">Heyndrickxia coagulans</name>
    <name type="common">Weizmannia coagulans</name>
    <dbReference type="NCBI Taxonomy" id="1398"/>
    <lineage>
        <taxon>Bacteria</taxon>
        <taxon>Bacillati</taxon>
        <taxon>Bacillota</taxon>
        <taxon>Bacilli</taxon>
        <taxon>Bacillales</taxon>
        <taxon>Bacillaceae</taxon>
        <taxon>Heyndrickxia</taxon>
    </lineage>
</organism>
<dbReference type="PROSITE" id="PS50109">
    <property type="entry name" value="HIS_KIN"/>
    <property type="match status" value="1"/>
</dbReference>
<dbReference type="EC" id="2.7.13.3" evidence="3"/>
<dbReference type="Gene3D" id="6.10.340.10">
    <property type="match status" value="1"/>
</dbReference>
<dbReference type="Pfam" id="PF00672">
    <property type="entry name" value="HAMP"/>
    <property type="match status" value="1"/>
</dbReference>
<dbReference type="SUPFAM" id="SSF47384">
    <property type="entry name" value="Homodimeric domain of signal transducing histidine kinase"/>
    <property type="match status" value="1"/>
</dbReference>
<dbReference type="PROSITE" id="PS50885">
    <property type="entry name" value="HAMP"/>
    <property type="match status" value="1"/>
</dbReference>
<protein>
    <recommendedName>
        <fullName evidence="3">histidine kinase</fullName>
        <ecNumber evidence="3">2.7.13.3</ecNumber>
    </recommendedName>
</protein>
<dbReference type="SMART" id="SM00388">
    <property type="entry name" value="HisKA"/>
    <property type="match status" value="1"/>
</dbReference>
<evidence type="ECO:0000256" key="9">
    <source>
        <dbReference type="ARBA" id="ARBA00022777"/>
    </source>
</evidence>
<reference evidence="18 19" key="1">
    <citation type="submission" date="2016-01" db="EMBL/GenBank/DDBJ databases">
        <title>Genome Sequences of Twelve Sporeforming Bacillus Species Isolated from Foods.</title>
        <authorList>
            <person name="Berendsen E.M."/>
            <person name="Wells-Bennik M.H."/>
            <person name="Krawcyk A.O."/>
            <person name="De Jong A."/>
            <person name="Holsappel S."/>
            <person name="Eijlander R.T."/>
            <person name="Kuipers O.P."/>
        </authorList>
    </citation>
    <scope>NUCLEOTIDE SEQUENCE [LARGE SCALE GENOMIC DNA]</scope>
    <source>
        <strain evidence="18 19">B4099</strain>
    </source>
</reference>
<feature type="coiled-coil region" evidence="14">
    <location>
        <begin position="241"/>
        <end position="268"/>
    </location>
</feature>
<evidence type="ECO:0000256" key="12">
    <source>
        <dbReference type="ARBA" id="ARBA00023012"/>
    </source>
</evidence>
<comment type="subcellular location">
    <subcellularLocation>
        <location evidence="2">Cell membrane</location>
        <topology evidence="2">Multi-pass membrane protein</topology>
    </subcellularLocation>
</comment>
<feature type="transmembrane region" description="Helical" evidence="15">
    <location>
        <begin position="176"/>
        <end position="195"/>
    </location>
</feature>
<dbReference type="InterPro" id="IPR005467">
    <property type="entry name" value="His_kinase_dom"/>
</dbReference>
<dbReference type="CDD" id="cd00075">
    <property type="entry name" value="HATPase"/>
    <property type="match status" value="1"/>
</dbReference>
<keyword evidence="7 15" id="KW-0812">Transmembrane</keyword>
<dbReference type="InterPro" id="IPR050351">
    <property type="entry name" value="BphY/WalK/GraS-like"/>
</dbReference>
<dbReference type="GO" id="GO:0000155">
    <property type="term" value="F:phosphorelay sensor kinase activity"/>
    <property type="evidence" value="ECO:0007669"/>
    <property type="project" value="InterPro"/>
</dbReference>
<keyword evidence="8" id="KW-0547">Nucleotide-binding</keyword>
<dbReference type="FunFam" id="3.30.565.10:FF:000006">
    <property type="entry name" value="Sensor histidine kinase WalK"/>
    <property type="match status" value="1"/>
</dbReference>
<gene>
    <name evidence="18" type="ORF">B4099_3099</name>
</gene>
<keyword evidence="14" id="KW-0175">Coiled coil</keyword>
<dbReference type="InterPro" id="IPR003661">
    <property type="entry name" value="HisK_dim/P_dom"/>
</dbReference>
<dbReference type="PROSITE" id="PS51257">
    <property type="entry name" value="PROKAR_LIPOPROTEIN"/>
    <property type="match status" value="1"/>
</dbReference>
<evidence type="ECO:0000259" key="16">
    <source>
        <dbReference type="PROSITE" id="PS50109"/>
    </source>
</evidence>
<keyword evidence="13 15" id="KW-0472">Membrane</keyword>
<feature type="transmembrane region" description="Helical" evidence="15">
    <location>
        <begin position="12"/>
        <end position="34"/>
    </location>
</feature>
<keyword evidence="6" id="KW-0808">Transferase</keyword>
<keyword evidence="10" id="KW-0067">ATP-binding</keyword>
<dbReference type="SMART" id="SM00387">
    <property type="entry name" value="HATPase_c"/>
    <property type="match status" value="1"/>
</dbReference>
<dbReference type="InterPro" id="IPR003660">
    <property type="entry name" value="HAMP_dom"/>
</dbReference>
<dbReference type="GO" id="GO:0000156">
    <property type="term" value="F:phosphorelay response regulator activity"/>
    <property type="evidence" value="ECO:0007669"/>
    <property type="project" value="TreeGrafter"/>
</dbReference>
<dbReference type="GO" id="GO:0007234">
    <property type="term" value="P:osmosensory signaling via phosphorelay pathway"/>
    <property type="evidence" value="ECO:0007669"/>
    <property type="project" value="TreeGrafter"/>
</dbReference>
<dbReference type="Gene3D" id="3.30.450.20">
    <property type="entry name" value="PAS domain"/>
    <property type="match status" value="1"/>
</dbReference>
<evidence type="ECO:0000256" key="4">
    <source>
        <dbReference type="ARBA" id="ARBA00022475"/>
    </source>
</evidence>
<dbReference type="InterPro" id="IPR004358">
    <property type="entry name" value="Sig_transdc_His_kin-like_C"/>
</dbReference>
<evidence type="ECO:0000256" key="11">
    <source>
        <dbReference type="ARBA" id="ARBA00022989"/>
    </source>
</evidence>
<comment type="catalytic activity">
    <reaction evidence="1">
        <text>ATP + protein L-histidine = ADP + protein N-phospho-L-histidine.</text>
        <dbReference type="EC" id="2.7.13.3"/>
    </reaction>
</comment>
<evidence type="ECO:0000256" key="8">
    <source>
        <dbReference type="ARBA" id="ARBA00022741"/>
    </source>
</evidence>
<dbReference type="InterPro" id="IPR036097">
    <property type="entry name" value="HisK_dim/P_sf"/>
</dbReference>
<dbReference type="GO" id="GO:0005886">
    <property type="term" value="C:plasma membrane"/>
    <property type="evidence" value="ECO:0007669"/>
    <property type="project" value="UniProtKB-SubCell"/>
</dbReference>
<feature type="domain" description="HAMP" evidence="17">
    <location>
        <begin position="197"/>
        <end position="249"/>
    </location>
</feature>
<evidence type="ECO:0000256" key="3">
    <source>
        <dbReference type="ARBA" id="ARBA00012438"/>
    </source>
</evidence>
<dbReference type="Gene3D" id="1.10.287.130">
    <property type="match status" value="1"/>
</dbReference>
<keyword evidence="11 15" id="KW-1133">Transmembrane helix</keyword>
<evidence type="ECO:0000256" key="6">
    <source>
        <dbReference type="ARBA" id="ARBA00022679"/>
    </source>
</evidence>
<accession>A0A150KGD7</accession>
<proteinExistence type="predicted"/>
<dbReference type="EMBL" id="LQYI01000037">
    <property type="protein sequence ID" value="KYC70485.1"/>
    <property type="molecule type" value="Genomic_DNA"/>
</dbReference>
<evidence type="ECO:0000313" key="18">
    <source>
        <dbReference type="EMBL" id="KYC70485.1"/>
    </source>
</evidence>
<evidence type="ECO:0000256" key="2">
    <source>
        <dbReference type="ARBA" id="ARBA00004651"/>
    </source>
</evidence>
<keyword evidence="12" id="KW-0902">Two-component regulatory system</keyword>
<evidence type="ECO:0000256" key="1">
    <source>
        <dbReference type="ARBA" id="ARBA00000085"/>
    </source>
</evidence>
<evidence type="ECO:0000259" key="17">
    <source>
        <dbReference type="PROSITE" id="PS50885"/>
    </source>
</evidence>
<feature type="domain" description="Histidine kinase" evidence="16">
    <location>
        <begin position="371"/>
        <end position="590"/>
    </location>
</feature>
<dbReference type="Pfam" id="PF02518">
    <property type="entry name" value="HATPase_c"/>
    <property type="match status" value="1"/>
</dbReference>
<dbReference type="SMART" id="SM00304">
    <property type="entry name" value="HAMP"/>
    <property type="match status" value="1"/>
</dbReference>
<dbReference type="CDD" id="cd00082">
    <property type="entry name" value="HisKA"/>
    <property type="match status" value="1"/>
</dbReference>
<dbReference type="AlphaFoldDB" id="A0A150KGD7"/>
<evidence type="ECO:0000313" key="19">
    <source>
        <dbReference type="Proteomes" id="UP000075304"/>
    </source>
</evidence>
<dbReference type="InterPro" id="IPR036890">
    <property type="entry name" value="HATPase_C_sf"/>
</dbReference>
<dbReference type="InterPro" id="IPR041328">
    <property type="entry name" value="HisK_sensor"/>
</dbReference>
<comment type="caution">
    <text evidence="18">The sequence shown here is derived from an EMBL/GenBank/DDBJ whole genome shotgun (WGS) entry which is preliminary data.</text>
</comment>
<evidence type="ECO:0000256" key="14">
    <source>
        <dbReference type="SAM" id="Coils"/>
    </source>
</evidence>
<dbReference type="Pfam" id="PF00512">
    <property type="entry name" value="HisKA"/>
    <property type="match status" value="1"/>
</dbReference>
<dbReference type="Gene3D" id="3.30.565.10">
    <property type="entry name" value="Histidine kinase-like ATPase, C-terminal domain"/>
    <property type="match status" value="1"/>
</dbReference>
<dbReference type="SUPFAM" id="SSF55785">
    <property type="entry name" value="PYP-like sensor domain (PAS domain)"/>
    <property type="match status" value="1"/>
</dbReference>
<keyword evidence="5" id="KW-0597">Phosphoprotein</keyword>
<dbReference type="PANTHER" id="PTHR42878">
    <property type="entry name" value="TWO-COMPONENT HISTIDINE KINASE"/>
    <property type="match status" value="1"/>
</dbReference>
<keyword evidence="9" id="KW-0418">Kinase</keyword>
<evidence type="ECO:0000256" key="15">
    <source>
        <dbReference type="SAM" id="Phobius"/>
    </source>
</evidence>
<dbReference type="Proteomes" id="UP000075304">
    <property type="component" value="Unassembled WGS sequence"/>
</dbReference>
<dbReference type="Pfam" id="PF18698">
    <property type="entry name" value="HisK_sensor"/>
    <property type="match status" value="1"/>
</dbReference>
<dbReference type="CDD" id="cd06225">
    <property type="entry name" value="HAMP"/>
    <property type="match status" value="1"/>
</dbReference>
<sequence>MRIWRTVVGKLWMTILLMVACVLLILTVLLLKFFEEYHINQIEQDLSNTAQKISRVMEEHPSGKIGKEIALGVLDQNEKVMIVYRKNDIFYPSGSKSYKGIPYASILRDKQLSKVFSEKKKVIKELTPSGGSSRNKYHHVIVTAVPLHVKGEEPGAVFVYQSLEVLQEMTRQTTKIILLGAGIAIILTTGFAFFLSKRIGGPLHKMREAAFEVAKGRFDKKVPILTRDEIGELATAFNTMGRQLKFNMDALKQEKEQLRNILSSMADGVLTFNRDGAILIMNPPAEMFLQNWYHNQAAKDAPLPEGLSALLAKVVETEKEQTDEIEINGRYYVMIASPLYNLSRIRGVVTIIRDMTEERKLDKLRDDFIANVSHELRTPVSMLQGYSEAIIDDIAASEEEKKEFAKIIYDETLRIGRLVNELLDLARMEAGHFSFRMEPVSFKSFIERVTHKFNGIAKEKGIGLVCETTSDNDLTLEIDADRIEQVLTNLIDNALRHTSPDGYVKVKEEEASGGVYVHVEDNGSGIPGEDLPFVFERFYKADKARTRGKSGTGLGLAIAKNIVEGHGGRIFVKSKLGEGTTFSFFLPKKG</sequence>
<dbReference type="RefSeq" id="WP_061574693.1">
    <property type="nucleotide sequence ID" value="NZ_LQYI01000037.1"/>
</dbReference>
<dbReference type="InterPro" id="IPR003594">
    <property type="entry name" value="HATPase_dom"/>
</dbReference>
<evidence type="ECO:0000256" key="7">
    <source>
        <dbReference type="ARBA" id="ARBA00022692"/>
    </source>
</evidence>
<name>A0A150KGD7_HEYCO</name>